<dbReference type="Proteomes" id="UP000238322">
    <property type="component" value="Unassembled WGS sequence"/>
</dbReference>
<dbReference type="Pfam" id="PF03631">
    <property type="entry name" value="Virul_fac_BrkB"/>
    <property type="match status" value="1"/>
</dbReference>
<protein>
    <recommendedName>
        <fullName evidence="9">YihY/virulence factor BrkB family protein</fullName>
    </recommendedName>
</protein>
<name>A0A2S8FDT9_9BACT</name>
<comment type="subcellular location">
    <subcellularLocation>
        <location evidence="1">Cell membrane</location>
        <topology evidence="1">Multi-pass membrane protein</topology>
    </subcellularLocation>
</comment>
<dbReference type="GO" id="GO:0005886">
    <property type="term" value="C:plasma membrane"/>
    <property type="evidence" value="ECO:0007669"/>
    <property type="project" value="UniProtKB-SubCell"/>
</dbReference>
<dbReference type="AlphaFoldDB" id="A0A2S8FDT9"/>
<evidence type="ECO:0000256" key="3">
    <source>
        <dbReference type="ARBA" id="ARBA00022692"/>
    </source>
</evidence>
<feature type="transmembrane region" description="Helical" evidence="6">
    <location>
        <begin position="262"/>
        <end position="286"/>
    </location>
</feature>
<dbReference type="InterPro" id="IPR017039">
    <property type="entry name" value="Virul_fac_BrkB"/>
</dbReference>
<evidence type="ECO:0000313" key="8">
    <source>
        <dbReference type="Proteomes" id="UP000238322"/>
    </source>
</evidence>
<evidence type="ECO:0000256" key="1">
    <source>
        <dbReference type="ARBA" id="ARBA00004651"/>
    </source>
</evidence>
<evidence type="ECO:0000256" key="2">
    <source>
        <dbReference type="ARBA" id="ARBA00022475"/>
    </source>
</evidence>
<sequence length="310" mass="34371">MAVLMHENFPSQRKPDFGMLEPWKTFISRFFTRWIEHDHSTSAAAVAFYVIFSLAPIVVFSISIAGQILENDAGAREMASEFLDNAIGENYGKAIVDQVKLSAFRKATVLPTAFFSFIAVWSASATFMQLRVALNRIYGFTVEGLRGGLISVVLGRVRATLFSIGTGLLLALATLLSTWSHSIWVRLPIGRFISLENQNFITFQVISWVAVAIVFYCMLRFLPMKRPPWREVLGGAIIGTALFQGGKYIINRVAEGNVVATAYATSGALVITVMWIFLSAHVLLFAAEVGHMLFSPVDSPFAKYRKPNDD</sequence>
<feature type="transmembrane region" description="Helical" evidence="6">
    <location>
        <begin position="46"/>
        <end position="69"/>
    </location>
</feature>
<keyword evidence="4 6" id="KW-1133">Transmembrane helix</keyword>
<keyword evidence="2" id="KW-1003">Cell membrane</keyword>
<feature type="transmembrane region" description="Helical" evidence="6">
    <location>
        <begin position="161"/>
        <end position="180"/>
    </location>
</feature>
<keyword evidence="5 6" id="KW-0472">Membrane</keyword>
<dbReference type="PIRSF" id="PIRSF035875">
    <property type="entry name" value="RNase_BN"/>
    <property type="match status" value="1"/>
</dbReference>
<dbReference type="PANTHER" id="PTHR30213:SF1">
    <property type="entry name" value="INNER MEMBRANE PROTEIN YHJD"/>
    <property type="match status" value="1"/>
</dbReference>
<proteinExistence type="predicted"/>
<dbReference type="EMBL" id="PUHY01000014">
    <property type="protein sequence ID" value="PQO30250.1"/>
    <property type="molecule type" value="Genomic_DNA"/>
</dbReference>
<gene>
    <name evidence="7" type="ORF">C5Y83_23015</name>
</gene>
<comment type="caution">
    <text evidence="7">The sequence shown here is derived from an EMBL/GenBank/DDBJ whole genome shotgun (WGS) entry which is preliminary data.</text>
</comment>
<keyword evidence="3 6" id="KW-0812">Transmembrane</keyword>
<evidence type="ECO:0000313" key="7">
    <source>
        <dbReference type="EMBL" id="PQO30250.1"/>
    </source>
</evidence>
<evidence type="ECO:0000256" key="4">
    <source>
        <dbReference type="ARBA" id="ARBA00022989"/>
    </source>
</evidence>
<organism evidence="7 8">
    <name type="scientific">Blastopirellula marina</name>
    <dbReference type="NCBI Taxonomy" id="124"/>
    <lineage>
        <taxon>Bacteria</taxon>
        <taxon>Pseudomonadati</taxon>
        <taxon>Planctomycetota</taxon>
        <taxon>Planctomycetia</taxon>
        <taxon>Pirellulales</taxon>
        <taxon>Pirellulaceae</taxon>
        <taxon>Blastopirellula</taxon>
    </lineage>
</organism>
<evidence type="ECO:0008006" key="9">
    <source>
        <dbReference type="Google" id="ProtNLM"/>
    </source>
</evidence>
<accession>A0A2S8FDT9</accession>
<feature type="transmembrane region" description="Helical" evidence="6">
    <location>
        <begin position="109"/>
        <end position="130"/>
    </location>
</feature>
<evidence type="ECO:0000256" key="5">
    <source>
        <dbReference type="ARBA" id="ARBA00023136"/>
    </source>
</evidence>
<reference evidence="7 8" key="1">
    <citation type="submission" date="2018-02" db="EMBL/GenBank/DDBJ databases">
        <title>Comparative genomes isolates from brazilian mangrove.</title>
        <authorList>
            <person name="Araujo J.E."/>
            <person name="Taketani R.G."/>
            <person name="Silva M.C.P."/>
            <person name="Loureco M.V."/>
            <person name="Andreote F.D."/>
        </authorList>
    </citation>
    <scope>NUCLEOTIDE SEQUENCE [LARGE SCALE GENOMIC DNA]</scope>
    <source>
        <strain evidence="7 8">Hex-1 MGV</strain>
    </source>
</reference>
<evidence type="ECO:0000256" key="6">
    <source>
        <dbReference type="SAM" id="Phobius"/>
    </source>
</evidence>
<feature type="transmembrane region" description="Helical" evidence="6">
    <location>
        <begin position="200"/>
        <end position="219"/>
    </location>
</feature>
<feature type="transmembrane region" description="Helical" evidence="6">
    <location>
        <begin position="231"/>
        <end position="250"/>
    </location>
</feature>
<dbReference type="PANTHER" id="PTHR30213">
    <property type="entry name" value="INNER MEMBRANE PROTEIN YHJD"/>
    <property type="match status" value="1"/>
</dbReference>